<sequence length="286" mass="30171">MSRRPAAEEIPDSQWPRAGIHPFVATVAHEARRHPVVQTLGRAGMVLYGVVHVLVAWLAIQVAFGDSEQADSKGAVSDIAQGGPWLLWVLGIGLVFFALWQLLLAFVGYTYIGKKRKRISKRIGSAARAITATGIALAAFKYATGSGSGGDQNQQQQELTAQVLSWPGGQFIVGAIAIGILAIAGVIIYKGIKKSFEKDLDMGKAPKWIEPVGRIGWIGKGSAYGVIGVLVGLAAINADPQQSGGMDKALKTLAAQPYGMFLLSAVAIGIAAFGVYCFAAARALKE</sequence>
<organism evidence="3 4">
    <name type="scientific">Lentzea cavernae</name>
    <dbReference type="NCBI Taxonomy" id="2020703"/>
    <lineage>
        <taxon>Bacteria</taxon>
        <taxon>Bacillati</taxon>
        <taxon>Actinomycetota</taxon>
        <taxon>Actinomycetes</taxon>
        <taxon>Pseudonocardiales</taxon>
        <taxon>Pseudonocardiaceae</taxon>
        <taxon>Lentzea</taxon>
    </lineage>
</organism>
<dbReference type="Proteomes" id="UP000605568">
    <property type="component" value="Unassembled WGS sequence"/>
</dbReference>
<protein>
    <recommendedName>
        <fullName evidence="2">DUF1206 domain-containing protein</fullName>
    </recommendedName>
</protein>
<dbReference type="EMBL" id="BNAR01000003">
    <property type="protein sequence ID" value="GHH36063.1"/>
    <property type="molecule type" value="Genomic_DNA"/>
</dbReference>
<feature type="domain" description="DUF1206" evidence="2">
    <location>
        <begin position="123"/>
        <end position="193"/>
    </location>
</feature>
<gene>
    <name evidence="3" type="ORF">GCM10017774_22310</name>
</gene>
<dbReference type="InterPro" id="IPR009597">
    <property type="entry name" value="DUF1206"/>
</dbReference>
<evidence type="ECO:0000313" key="4">
    <source>
        <dbReference type="Proteomes" id="UP000605568"/>
    </source>
</evidence>
<comment type="caution">
    <text evidence="3">The sequence shown here is derived from an EMBL/GenBank/DDBJ whole genome shotgun (WGS) entry which is preliminary data.</text>
</comment>
<keyword evidence="1" id="KW-1133">Transmembrane helix</keyword>
<keyword evidence="4" id="KW-1185">Reference proteome</keyword>
<evidence type="ECO:0000259" key="2">
    <source>
        <dbReference type="Pfam" id="PF06724"/>
    </source>
</evidence>
<feature type="domain" description="DUF1206" evidence="2">
    <location>
        <begin position="215"/>
        <end position="282"/>
    </location>
</feature>
<keyword evidence="1" id="KW-0812">Transmembrane</keyword>
<feature type="transmembrane region" description="Helical" evidence="1">
    <location>
        <begin position="85"/>
        <end position="111"/>
    </location>
</feature>
<name>A0ABQ3MET5_9PSEU</name>
<feature type="domain" description="DUF1206" evidence="2">
    <location>
        <begin position="43"/>
        <end position="107"/>
    </location>
</feature>
<keyword evidence="1" id="KW-0472">Membrane</keyword>
<proteinExistence type="predicted"/>
<dbReference type="Pfam" id="PF06724">
    <property type="entry name" value="DUF1206"/>
    <property type="match status" value="3"/>
</dbReference>
<evidence type="ECO:0000256" key="1">
    <source>
        <dbReference type="SAM" id="Phobius"/>
    </source>
</evidence>
<feature type="transmembrane region" description="Helical" evidence="1">
    <location>
        <begin position="45"/>
        <end position="65"/>
    </location>
</feature>
<feature type="transmembrane region" description="Helical" evidence="1">
    <location>
        <begin position="123"/>
        <end position="143"/>
    </location>
</feature>
<feature type="transmembrane region" description="Helical" evidence="1">
    <location>
        <begin position="217"/>
        <end position="238"/>
    </location>
</feature>
<reference evidence="4" key="1">
    <citation type="journal article" date="2019" name="Int. J. Syst. Evol. Microbiol.">
        <title>The Global Catalogue of Microorganisms (GCM) 10K type strain sequencing project: providing services to taxonomists for standard genome sequencing and annotation.</title>
        <authorList>
            <consortium name="The Broad Institute Genomics Platform"/>
            <consortium name="The Broad Institute Genome Sequencing Center for Infectious Disease"/>
            <person name="Wu L."/>
            <person name="Ma J."/>
        </authorList>
    </citation>
    <scope>NUCLEOTIDE SEQUENCE [LARGE SCALE GENOMIC DNA]</scope>
    <source>
        <strain evidence="4">CGMCC 4.7367</strain>
    </source>
</reference>
<feature type="transmembrane region" description="Helical" evidence="1">
    <location>
        <begin position="258"/>
        <end position="281"/>
    </location>
</feature>
<accession>A0ABQ3MET5</accession>
<evidence type="ECO:0000313" key="3">
    <source>
        <dbReference type="EMBL" id="GHH36063.1"/>
    </source>
</evidence>
<feature type="transmembrane region" description="Helical" evidence="1">
    <location>
        <begin position="171"/>
        <end position="192"/>
    </location>
</feature>